<evidence type="ECO:0000313" key="2">
    <source>
        <dbReference type="Proteomes" id="UP000219353"/>
    </source>
</evidence>
<gene>
    <name evidence="1" type="ORF">SAMN06297280_0105</name>
</gene>
<dbReference type="EMBL" id="OBEB01000010">
    <property type="protein sequence ID" value="SNY60485.1"/>
    <property type="molecule type" value="Genomic_DNA"/>
</dbReference>
<reference evidence="2" key="1">
    <citation type="submission" date="2017-09" db="EMBL/GenBank/DDBJ databases">
        <authorList>
            <person name="Varghese N."/>
            <person name="Submissions S."/>
        </authorList>
    </citation>
    <scope>NUCLEOTIDE SEQUENCE [LARGE SCALE GENOMIC DNA]</scope>
    <source>
        <strain evidence="2">CGMCC 1.12461</strain>
    </source>
</reference>
<organism evidence="1 2">
    <name type="scientific">Arsukibacterium tuosuense</name>
    <dbReference type="NCBI Taxonomy" id="1323745"/>
    <lineage>
        <taxon>Bacteria</taxon>
        <taxon>Pseudomonadati</taxon>
        <taxon>Pseudomonadota</taxon>
        <taxon>Gammaproteobacteria</taxon>
        <taxon>Chromatiales</taxon>
        <taxon>Chromatiaceae</taxon>
        <taxon>Arsukibacterium</taxon>
    </lineage>
</organism>
<keyword evidence="2" id="KW-1185">Reference proteome</keyword>
<dbReference type="AlphaFoldDB" id="A0A285JJN0"/>
<sequence>MINNKGRMRPLTIQERAALIQDFRLCKSGMLPALISWNLSNSQLTDEGIDVIFDLLSIYQWLIFNTTQTRWK</sequence>
<evidence type="ECO:0000313" key="1">
    <source>
        <dbReference type="EMBL" id="SNY60485.1"/>
    </source>
</evidence>
<protein>
    <submittedName>
        <fullName evidence="1">Uncharacterized protein</fullName>
    </submittedName>
</protein>
<proteinExistence type="predicted"/>
<accession>A0A285JJN0</accession>
<name>A0A285JJN0_9GAMM</name>
<dbReference type="Proteomes" id="UP000219353">
    <property type="component" value="Unassembled WGS sequence"/>
</dbReference>